<dbReference type="PANTHER" id="PTHR33223">
    <property type="entry name" value="CCHC-TYPE DOMAIN-CONTAINING PROTEIN"/>
    <property type="match status" value="1"/>
</dbReference>
<protein>
    <recommendedName>
        <fullName evidence="4">Retrotransposon gag domain-containing protein</fullName>
    </recommendedName>
</protein>
<name>A0A2I0JLQ4_PUNGR</name>
<comment type="caution">
    <text evidence="2">The sequence shown here is derived from an EMBL/GenBank/DDBJ whole genome shotgun (WGS) entry which is preliminary data.</text>
</comment>
<feature type="region of interest" description="Disordered" evidence="1">
    <location>
        <begin position="272"/>
        <end position="310"/>
    </location>
</feature>
<evidence type="ECO:0008006" key="4">
    <source>
        <dbReference type="Google" id="ProtNLM"/>
    </source>
</evidence>
<feature type="compositionally biased region" description="Low complexity" evidence="1">
    <location>
        <begin position="300"/>
        <end position="310"/>
    </location>
</feature>
<keyword evidence="3" id="KW-1185">Reference proteome</keyword>
<evidence type="ECO:0000256" key="1">
    <source>
        <dbReference type="SAM" id="MobiDB-lite"/>
    </source>
</evidence>
<sequence length="363" mass="41858">MHASKWKKNNNQLFPSTRHHRCRHTPRRNADILYHLPLHLRRIRMLLQRTSLLRHRHHPTPSTPYAAAPKIKIPDFKRYEGTSDPRHRLRHNQSKMMPYWDYEEFVVQTFKDSLTGSALDWFKTLKVDDIPTWADLSHKFLDQYRFYAESPPTLLDLSMMEIKKDQAFKAYASEWIGKAAKHIPPITKRLQVHLFHSTLRSAYYSHLLAHTSSFSDLIEEGKKLDVGVKLGRIEAPSRKKEGETSKRQTSRSSKKILQAYAHPVHYTQAYPSASPTVIQPPPPQQYVPAQAQQNRDSTSRSPQPAQRALAPRAQQEVAFASVSFVIEVPAKESYQDSRVPWRNEGDVAIVEQEMSAMGITHSG</sequence>
<dbReference type="EMBL" id="PGOL01001567">
    <property type="protein sequence ID" value="PKI56843.1"/>
    <property type="molecule type" value="Genomic_DNA"/>
</dbReference>
<evidence type="ECO:0000313" key="3">
    <source>
        <dbReference type="Proteomes" id="UP000233551"/>
    </source>
</evidence>
<reference evidence="2 3" key="1">
    <citation type="submission" date="2017-11" db="EMBL/GenBank/DDBJ databases">
        <title>De-novo sequencing of pomegranate (Punica granatum L.) genome.</title>
        <authorList>
            <person name="Akparov Z."/>
            <person name="Amiraslanov A."/>
            <person name="Hajiyeva S."/>
            <person name="Abbasov M."/>
            <person name="Kaur K."/>
            <person name="Hamwieh A."/>
            <person name="Solovyev V."/>
            <person name="Salamov A."/>
            <person name="Braich B."/>
            <person name="Kosarev P."/>
            <person name="Mahmoud A."/>
            <person name="Hajiyev E."/>
            <person name="Babayeva S."/>
            <person name="Izzatullayeva V."/>
            <person name="Mammadov A."/>
            <person name="Mammadov A."/>
            <person name="Sharifova S."/>
            <person name="Ojaghi J."/>
            <person name="Eynullazada K."/>
            <person name="Bayramov B."/>
            <person name="Abdulazimova A."/>
            <person name="Shahmuradov I."/>
        </authorList>
    </citation>
    <scope>NUCLEOTIDE SEQUENCE [LARGE SCALE GENOMIC DNA]</scope>
    <source>
        <strain evidence="3">cv. AG2017</strain>
        <tissue evidence="2">Leaf</tissue>
    </source>
</reference>
<dbReference type="Proteomes" id="UP000233551">
    <property type="component" value="Unassembled WGS sequence"/>
</dbReference>
<organism evidence="2 3">
    <name type="scientific">Punica granatum</name>
    <name type="common">Pomegranate</name>
    <dbReference type="NCBI Taxonomy" id="22663"/>
    <lineage>
        <taxon>Eukaryota</taxon>
        <taxon>Viridiplantae</taxon>
        <taxon>Streptophyta</taxon>
        <taxon>Embryophyta</taxon>
        <taxon>Tracheophyta</taxon>
        <taxon>Spermatophyta</taxon>
        <taxon>Magnoliopsida</taxon>
        <taxon>eudicotyledons</taxon>
        <taxon>Gunneridae</taxon>
        <taxon>Pentapetalae</taxon>
        <taxon>rosids</taxon>
        <taxon>malvids</taxon>
        <taxon>Myrtales</taxon>
        <taxon>Lythraceae</taxon>
        <taxon>Punica</taxon>
    </lineage>
</organism>
<proteinExistence type="predicted"/>
<evidence type="ECO:0000313" key="2">
    <source>
        <dbReference type="EMBL" id="PKI56843.1"/>
    </source>
</evidence>
<accession>A0A2I0JLQ4</accession>
<gene>
    <name evidence="2" type="ORF">CRG98_022801</name>
</gene>
<dbReference type="PANTHER" id="PTHR33223:SF8">
    <property type="entry name" value="OS04G0172440 PROTEIN"/>
    <property type="match status" value="1"/>
</dbReference>
<feature type="region of interest" description="Disordered" evidence="1">
    <location>
        <begin position="1"/>
        <end position="22"/>
    </location>
</feature>
<dbReference type="AlphaFoldDB" id="A0A2I0JLQ4"/>